<protein>
    <submittedName>
        <fullName evidence="1">Uncharacterized protein</fullName>
    </submittedName>
</protein>
<reference evidence="2" key="1">
    <citation type="journal article" date="2024" name="Proc. Natl. Acad. Sci. U.S.A.">
        <title>Extraordinary preservation of gene collinearity over three hundred million years revealed in homosporous lycophytes.</title>
        <authorList>
            <person name="Li C."/>
            <person name="Wickell D."/>
            <person name="Kuo L.Y."/>
            <person name="Chen X."/>
            <person name="Nie B."/>
            <person name="Liao X."/>
            <person name="Peng D."/>
            <person name="Ji J."/>
            <person name="Jenkins J."/>
            <person name="Williams M."/>
            <person name="Shu S."/>
            <person name="Plott C."/>
            <person name="Barry K."/>
            <person name="Rajasekar S."/>
            <person name="Grimwood J."/>
            <person name="Han X."/>
            <person name="Sun S."/>
            <person name="Hou Z."/>
            <person name="He W."/>
            <person name="Dai G."/>
            <person name="Sun C."/>
            <person name="Schmutz J."/>
            <person name="Leebens-Mack J.H."/>
            <person name="Li F.W."/>
            <person name="Wang L."/>
        </authorList>
    </citation>
    <scope>NUCLEOTIDE SEQUENCE [LARGE SCALE GENOMIC DNA]</scope>
    <source>
        <strain evidence="2">cv. PW_Plant_1</strain>
    </source>
</reference>
<dbReference type="Proteomes" id="UP001162992">
    <property type="component" value="Chromosome 18"/>
</dbReference>
<keyword evidence="2" id="KW-1185">Reference proteome</keyword>
<accession>A0ACC2B1F0</accession>
<dbReference type="EMBL" id="CM055109">
    <property type="protein sequence ID" value="KAJ7523596.1"/>
    <property type="molecule type" value="Genomic_DNA"/>
</dbReference>
<evidence type="ECO:0000313" key="2">
    <source>
        <dbReference type="Proteomes" id="UP001162992"/>
    </source>
</evidence>
<gene>
    <name evidence="1" type="ORF">O6H91_18G055700</name>
</gene>
<organism evidence="1 2">
    <name type="scientific">Diphasiastrum complanatum</name>
    <name type="common">Issler's clubmoss</name>
    <name type="synonym">Lycopodium complanatum</name>
    <dbReference type="NCBI Taxonomy" id="34168"/>
    <lineage>
        <taxon>Eukaryota</taxon>
        <taxon>Viridiplantae</taxon>
        <taxon>Streptophyta</taxon>
        <taxon>Embryophyta</taxon>
        <taxon>Tracheophyta</taxon>
        <taxon>Lycopodiopsida</taxon>
        <taxon>Lycopodiales</taxon>
        <taxon>Lycopodiaceae</taxon>
        <taxon>Lycopodioideae</taxon>
        <taxon>Diphasiastrum</taxon>
    </lineage>
</organism>
<evidence type="ECO:0000313" key="1">
    <source>
        <dbReference type="EMBL" id="KAJ7523596.1"/>
    </source>
</evidence>
<comment type="caution">
    <text evidence="1">The sequence shown here is derived from an EMBL/GenBank/DDBJ whole genome shotgun (WGS) entry which is preliminary data.</text>
</comment>
<proteinExistence type="predicted"/>
<sequence length="754" mass="84873">MAERHGRLNLEDLRCCSDILKAAQFAKRLVMLLVKEGNKEQHFGENHGNEGVSCNIGAGSSTICIDDILRIANSLVVLLCSEKKIVSHLAAKSLLALSEQLVNIPRAWMLLIEFMWNIAKGWSCTRDVKQANQALGSNVYWQQTSNECKMISPPFQNSLTTDGKILNHLKDLENIYLSDGGVNIRGASQVILLLKKIMKACLSRHSTSSHCIQNFVKALEQNLVQFVTGTWGLHTDQTISKSYSSSVADTSARIIDKGLMLGALLQLLCSVVQVLAPDPCIGNGIDSHSHDSLLDKLNGLLPMIAHDLLTRDMGHSSLYPISVFLRHKMLMLEVRLSVWFESHPALAWSSLLVLHSAAKDLLETCLLRVDTSVIECANLSSPFASSLFGGLNSKMKRNQEFLLERHLCRRAIFVLIKAFHCLHYHIKTEKSESYQRSVLTTEMTPNLRVSQREGFSKQAAAALLSWIHLQLEPVWKNNNPGKFRLLDNSHEKLHKFTLRLVHLYLDEDILLLEMLLLLLDFADSVCYLRQETTFSLATSVQFSGDSILSHCDNLHDLIMEAFAPLSIFHAFLACLKYDQSVIVDFLISDNTGMITLRYLIRCLRLVTKTWPAFLRLPSGRADEQACSWNFADSFVHFCEMQQKTDDVEEQVGYLMCSSTMKASTSGARKRKLRDLEEVCTYSPVRIGVDVEDSDCVVGQQKQLPRVCSAKAMQCLLCLTKSIERLHNKDLFPYNPSALILRLKSVEQLCRGSWQ</sequence>
<name>A0ACC2B1F0_DIPCM</name>